<accession>A0ABS9M3S1</accession>
<proteinExistence type="predicted"/>
<reference evidence="1" key="1">
    <citation type="submission" date="2022-02" db="EMBL/GenBank/DDBJ databases">
        <title>Draft genome sequence of Candidatus Phytoplasma australasia strain SS02 associated with sesame phyllody disease.</title>
        <authorList>
            <person name="Ranebennur H."/>
            <person name="Kirdat K."/>
            <person name="Tiwarekar B."/>
            <person name="Rawat K."/>
            <person name="Chelam C."/>
            <person name="Solanke A."/>
            <person name="Yadav R."/>
            <person name="Singh K."/>
            <person name="Yadav A."/>
            <person name="Rao G.P."/>
        </authorList>
    </citation>
    <scope>NUCLEOTIDE SEQUENCE [LARGE SCALE GENOMIC DNA]</scope>
    <source>
        <strain evidence="1">SS02</strain>
    </source>
</reference>
<sequence>TNKNRQEKATKNSLNGKVQIQIPKAKAKEYGYEYNWLKEGKVRHDETLTDRDELEIIRTYQTNCSRNYPILLFS</sequence>
<name>A0ABS9M3S1_9MOLU</name>
<protein>
    <submittedName>
        <fullName evidence="1">Uncharacterized protein</fullName>
    </submittedName>
</protein>
<organism evidence="1 2">
    <name type="scientific">Sesame phyllody phytoplasma</name>
    <dbReference type="NCBI Taxonomy" id="420408"/>
    <lineage>
        <taxon>Bacteria</taxon>
        <taxon>Bacillati</taxon>
        <taxon>Mycoplasmatota</taxon>
        <taxon>Mollicutes</taxon>
        <taxon>Acholeplasmatales</taxon>
        <taxon>Acholeplasmataceae</taxon>
        <taxon>Candidatus Phytoplasma</taxon>
        <taxon>16SrII (Peanut WB group)</taxon>
    </lineage>
</organism>
<gene>
    <name evidence="1" type="ORF">KHD59_002400</name>
</gene>
<dbReference type="EMBL" id="JAHBAJ020000033">
    <property type="protein sequence ID" value="MCG3566941.1"/>
    <property type="molecule type" value="Genomic_DNA"/>
</dbReference>
<evidence type="ECO:0000313" key="2">
    <source>
        <dbReference type="Proteomes" id="UP001196848"/>
    </source>
</evidence>
<feature type="non-terminal residue" evidence="1">
    <location>
        <position position="1"/>
    </location>
</feature>
<evidence type="ECO:0000313" key="1">
    <source>
        <dbReference type="EMBL" id="MCG3566941.1"/>
    </source>
</evidence>
<comment type="caution">
    <text evidence="1">The sequence shown here is derived from an EMBL/GenBank/DDBJ whole genome shotgun (WGS) entry which is preliminary data.</text>
</comment>
<dbReference type="Proteomes" id="UP001196848">
    <property type="component" value="Unassembled WGS sequence"/>
</dbReference>
<keyword evidence="2" id="KW-1185">Reference proteome</keyword>